<reference evidence="1 2" key="1">
    <citation type="journal article" date="2024" name="Plant Biotechnol. J.">
        <title>Genome and CRISPR/Cas9 system of a widespread forest tree (Populus alba) in the world.</title>
        <authorList>
            <person name="Liu Y.J."/>
            <person name="Jiang P.F."/>
            <person name="Han X.M."/>
            <person name="Li X.Y."/>
            <person name="Wang H.M."/>
            <person name="Wang Y.J."/>
            <person name="Wang X.X."/>
            <person name="Zeng Q.Y."/>
        </authorList>
    </citation>
    <scope>NUCLEOTIDE SEQUENCE [LARGE SCALE GENOMIC DNA]</scope>
    <source>
        <strain evidence="2">cv. PAL-ZL1</strain>
    </source>
</reference>
<keyword evidence="2" id="KW-1185">Reference proteome</keyword>
<proteinExistence type="predicted"/>
<protein>
    <submittedName>
        <fullName evidence="1">Uncharacterized protein</fullName>
    </submittedName>
</protein>
<evidence type="ECO:0000313" key="2">
    <source>
        <dbReference type="Proteomes" id="UP000309997"/>
    </source>
</evidence>
<gene>
    <name evidence="1" type="ORF">D5086_028310</name>
</gene>
<evidence type="ECO:0000313" key="1">
    <source>
        <dbReference type="EMBL" id="KAL3571061.1"/>
    </source>
</evidence>
<comment type="caution">
    <text evidence="1">The sequence shown here is derived from an EMBL/GenBank/DDBJ whole genome shotgun (WGS) entry which is preliminary data.</text>
</comment>
<accession>A0ACC4AXX1</accession>
<dbReference type="EMBL" id="RCHU02000015">
    <property type="protein sequence ID" value="KAL3571061.1"/>
    <property type="molecule type" value="Genomic_DNA"/>
</dbReference>
<name>A0ACC4AXX1_POPAL</name>
<sequence>MSFSAYRLNDSHGVTHEREMFLDLVEDMDMLLACNEGLLQGPWLERAKQDEEQQIQFEWNARTQITMGYYDNTGGSKSSSRLW</sequence>
<dbReference type="Proteomes" id="UP000309997">
    <property type="component" value="Unassembled WGS sequence"/>
</dbReference>
<organism evidence="1 2">
    <name type="scientific">Populus alba</name>
    <name type="common">White poplar</name>
    <dbReference type="NCBI Taxonomy" id="43335"/>
    <lineage>
        <taxon>Eukaryota</taxon>
        <taxon>Viridiplantae</taxon>
        <taxon>Streptophyta</taxon>
        <taxon>Embryophyta</taxon>
        <taxon>Tracheophyta</taxon>
        <taxon>Spermatophyta</taxon>
        <taxon>Magnoliopsida</taxon>
        <taxon>eudicotyledons</taxon>
        <taxon>Gunneridae</taxon>
        <taxon>Pentapetalae</taxon>
        <taxon>rosids</taxon>
        <taxon>fabids</taxon>
        <taxon>Malpighiales</taxon>
        <taxon>Salicaceae</taxon>
        <taxon>Saliceae</taxon>
        <taxon>Populus</taxon>
    </lineage>
</organism>